<protein>
    <recommendedName>
        <fullName evidence="6">Tight junction-associated protein 1</fullName>
    </recommendedName>
</protein>
<evidence type="ECO:0000256" key="2">
    <source>
        <dbReference type="ARBA" id="ARBA00022553"/>
    </source>
</evidence>
<proteinExistence type="predicted"/>
<keyword evidence="5" id="KW-1185">Reference proteome</keyword>
<dbReference type="AlphaFoldDB" id="A0AAV8XIG4"/>
<dbReference type="Proteomes" id="UP001162162">
    <property type="component" value="Unassembled WGS sequence"/>
</dbReference>
<dbReference type="GO" id="GO:0016020">
    <property type="term" value="C:membrane"/>
    <property type="evidence" value="ECO:0007669"/>
    <property type="project" value="UniProtKB-SubCell"/>
</dbReference>
<sequence length="287" mass="33391">MANKCKECGCTCKRCISSDHDVQLHVEIENLKQRLVEKESHIVTMETNFLNEANKFPNGELVALREELLTWQDKYKRLYDAHRRVQRVNQGLEDKLLKLVDVCETDKSTLTKDVATLSHKLADANYAIKKLTDDNERYKNDVSLAIQFLQCKQSNFVAHKFDSLPSEVQSQVANYMTHKKKPEERKTVPEAKSIKVPIPTFPPTVMVYSVPKSPKPEKEEVDVEAPRLTSSLLPSWRRCWRRGRGRGRWRSIATPALRQEFEDNLLRYTSQYRYSNWAVQRDVVPKV</sequence>
<comment type="subcellular location">
    <subcellularLocation>
        <location evidence="1">Membrane</location>
        <topology evidence="1">Peripheral membrane protein</topology>
    </subcellularLocation>
</comment>
<reference evidence="4" key="1">
    <citation type="journal article" date="2023" name="Insect Mol. Biol.">
        <title>Genome sequencing provides insights into the evolution of gene families encoding plant cell wall-degrading enzymes in longhorned beetles.</title>
        <authorList>
            <person name="Shin N.R."/>
            <person name="Okamura Y."/>
            <person name="Kirsch R."/>
            <person name="Pauchet Y."/>
        </authorList>
    </citation>
    <scope>NUCLEOTIDE SEQUENCE</scope>
    <source>
        <strain evidence="4">AMC_N1</strain>
    </source>
</reference>
<accession>A0AAV8XIG4</accession>
<evidence type="ECO:0000256" key="1">
    <source>
        <dbReference type="ARBA" id="ARBA00004170"/>
    </source>
</evidence>
<evidence type="ECO:0000256" key="3">
    <source>
        <dbReference type="ARBA" id="ARBA00023136"/>
    </source>
</evidence>
<dbReference type="InterPro" id="IPR043441">
    <property type="entry name" value="Tjap1/BEGAIN"/>
</dbReference>
<name>A0AAV8XIG4_9CUCU</name>
<keyword evidence="2" id="KW-0597">Phosphoprotein</keyword>
<evidence type="ECO:0000313" key="4">
    <source>
        <dbReference type="EMBL" id="KAJ8938331.1"/>
    </source>
</evidence>
<comment type="caution">
    <text evidence="4">The sequence shown here is derived from an EMBL/GenBank/DDBJ whole genome shotgun (WGS) entry which is preliminary data.</text>
</comment>
<organism evidence="4 5">
    <name type="scientific">Aromia moschata</name>
    <dbReference type="NCBI Taxonomy" id="1265417"/>
    <lineage>
        <taxon>Eukaryota</taxon>
        <taxon>Metazoa</taxon>
        <taxon>Ecdysozoa</taxon>
        <taxon>Arthropoda</taxon>
        <taxon>Hexapoda</taxon>
        <taxon>Insecta</taxon>
        <taxon>Pterygota</taxon>
        <taxon>Neoptera</taxon>
        <taxon>Endopterygota</taxon>
        <taxon>Coleoptera</taxon>
        <taxon>Polyphaga</taxon>
        <taxon>Cucujiformia</taxon>
        <taxon>Chrysomeloidea</taxon>
        <taxon>Cerambycidae</taxon>
        <taxon>Cerambycinae</taxon>
        <taxon>Callichromatini</taxon>
        <taxon>Aromia</taxon>
    </lineage>
</organism>
<gene>
    <name evidence="4" type="ORF">NQ318_007044</name>
</gene>
<dbReference type="PANTHER" id="PTHR28664:SF4">
    <property type="entry name" value="TIGHT JUNCTION-ASSOCIATED PROTEIN 1"/>
    <property type="match status" value="1"/>
</dbReference>
<evidence type="ECO:0000313" key="5">
    <source>
        <dbReference type="Proteomes" id="UP001162162"/>
    </source>
</evidence>
<keyword evidence="3" id="KW-0472">Membrane</keyword>
<dbReference type="PANTHER" id="PTHR28664">
    <property type="entry name" value="TIGHT JUNCTION-ASSOCIATED PROTEIN 1"/>
    <property type="match status" value="1"/>
</dbReference>
<dbReference type="EMBL" id="JAPWTK010000565">
    <property type="protein sequence ID" value="KAJ8938331.1"/>
    <property type="molecule type" value="Genomic_DNA"/>
</dbReference>
<evidence type="ECO:0008006" key="6">
    <source>
        <dbReference type="Google" id="ProtNLM"/>
    </source>
</evidence>